<protein>
    <submittedName>
        <fullName evidence="1">Uncharacterized protein</fullName>
    </submittedName>
</protein>
<dbReference type="Pfam" id="PF20175">
    <property type="entry name" value="Tra1_central"/>
    <property type="match status" value="2"/>
</dbReference>
<dbReference type="InterPro" id="IPR046807">
    <property type="entry name" value="Tra1_central"/>
</dbReference>
<dbReference type="EMBL" id="KZ356982">
    <property type="protein sequence ID" value="PIO59766.1"/>
    <property type="molecule type" value="Genomic_DNA"/>
</dbReference>
<dbReference type="Proteomes" id="UP000230423">
    <property type="component" value="Unassembled WGS sequence"/>
</dbReference>
<evidence type="ECO:0000313" key="1">
    <source>
        <dbReference type="EMBL" id="PIO59766.1"/>
    </source>
</evidence>
<feature type="non-terminal residue" evidence="1">
    <location>
        <position position="530"/>
    </location>
</feature>
<gene>
    <name evidence="1" type="ORF">TELCIR_18758</name>
</gene>
<name>A0A2G9TP54_TELCI</name>
<sequence length="530" mass="60635">MELCFQYNLIPRASQSLKAFQDIPMLVIFLYQHHKAGVQTEAMEFLLCCLDFLGIQISNEQKADEKYNKALADEFYTAQSKMLAYLSIMGKIREFMEQILANGDRFINGVLSLLEQCPAELIVVRKDVLITLKFFFISDLRPKFIQLLPRLLSEVALIGSGYTAVDHLRGYFYQTMADFLHHVRASLSFEMLAHVAFIFCREMHDNLLPYQIQVICARMLSSVLEGLSKHAKEGEANRDLILMILESLVVKMKVIAVYHMPLLFKQHGAEINYDYKSCDRDGSNTADDDKSSDDVIREEVRRCSIDTAPEMEIGPAESPPLVRERDIFERMFKYCVQCLDVYMIPFPQPPSRVQVPNSVPGGTRSKEEKDALDALAYLFTMLNLDVFGEIFTKYMDFFVNLKSHPKGDQPPFTIRVAFDRPNTSQTFFSTIYGDLALTEIVRTALKQMRLDPSHQHYSVQVRLYAMELARSVLLSSFAPLDFSEKWEVGLKDRFIEQFKTLAMLNTCAGVLGISLSSLLCAYREVFVAQI</sequence>
<keyword evidence="2" id="KW-1185">Reference proteome</keyword>
<organism evidence="1 2">
    <name type="scientific">Teladorsagia circumcincta</name>
    <name type="common">Brown stomach worm</name>
    <name type="synonym">Ostertagia circumcincta</name>
    <dbReference type="NCBI Taxonomy" id="45464"/>
    <lineage>
        <taxon>Eukaryota</taxon>
        <taxon>Metazoa</taxon>
        <taxon>Ecdysozoa</taxon>
        <taxon>Nematoda</taxon>
        <taxon>Chromadorea</taxon>
        <taxon>Rhabditida</taxon>
        <taxon>Rhabditina</taxon>
        <taxon>Rhabditomorpha</taxon>
        <taxon>Strongyloidea</taxon>
        <taxon>Trichostrongylidae</taxon>
        <taxon>Teladorsagia</taxon>
    </lineage>
</organism>
<proteinExistence type="predicted"/>
<reference evidence="1 2" key="1">
    <citation type="submission" date="2015-09" db="EMBL/GenBank/DDBJ databases">
        <title>Draft genome of the parasitic nematode Teladorsagia circumcincta isolate WARC Sus (inbred).</title>
        <authorList>
            <person name="Mitreva M."/>
        </authorList>
    </citation>
    <scope>NUCLEOTIDE SEQUENCE [LARGE SCALE GENOMIC DNA]</scope>
    <source>
        <strain evidence="1 2">S</strain>
    </source>
</reference>
<dbReference type="OrthoDB" id="5570127at2759"/>
<accession>A0A2G9TP54</accession>
<dbReference type="AlphaFoldDB" id="A0A2G9TP54"/>
<evidence type="ECO:0000313" key="2">
    <source>
        <dbReference type="Proteomes" id="UP000230423"/>
    </source>
</evidence>